<name>A0A161SEK6_9BACL</name>
<dbReference type="EMBL" id="LQRA01000052">
    <property type="protein sequence ID" value="KZE79295.1"/>
    <property type="molecule type" value="Genomic_DNA"/>
</dbReference>
<comment type="caution">
    <text evidence="1">The sequence shown here is derived from an EMBL/GenBank/DDBJ whole genome shotgun (WGS) entry which is preliminary data.</text>
</comment>
<accession>A0A161SEK6</accession>
<organism evidence="1 2">
    <name type="scientific">Paenibacillus elgii</name>
    <dbReference type="NCBI Taxonomy" id="189691"/>
    <lineage>
        <taxon>Bacteria</taxon>
        <taxon>Bacillati</taxon>
        <taxon>Bacillota</taxon>
        <taxon>Bacilli</taxon>
        <taxon>Bacillales</taxon>
        <taxon>Paenibacillaceae</taxon>
        <taxon>Paenibacillus</taxon>
    </lineage>
</organism>
<dbReference type="OrthoDB" id="2890139at2"/>
<gene>
    <name evidence="1" type="ORF">AV654_17650</name>
</gene>
<dbReference type="Proteomes" id="UP000076563">
    <property type="component" value="Unassembled WGS sequence"/>
</dbReference>
<dbReference type="AlphaFoldDB" id="A0A161SEK6"/>
<protein>
    <submittedName>
        <fullName evidence="1">Uncharacterized protein</fullName>
    </submittedName>
</protein>
<reference evidence="2" key="1">
    <citation type="submission" date="2016-01" db="EMBL/GenBank/DDBJ databases">
        <title>Draft genome of Chromobacterium sp. F49.</title>
        <authorList>
            <person name="Hong K.W."/>
        </authorList>
    </citation>
    <scope>NUCLEOTIDE SEQUENCE [LARGE SCALE GENOMIC DNA]</scope>
    <source>
        <strain evidence="2">M63</strain>
    </source>
</reference>
<evidence type="ECO:0000313" key="1">
    <source>
        <dbReference type="EMBL" id="KZE79295.1"/>
    </source>
</evidence>
<sequence length="116" mass="13445">MVRSEKWRWQQTPEAAVNAMEREHGKLLIDVQEVHTVAGASIAGLAFHELRIKALIDGSLVNLHEQVSVSWMRKWGILKRWDSFKKSESFLQSELGKRWLGYFLQECRPRLVGGQK</sequence>
<dbReference type="RefSeq" id="WP_063181951.1">
    <property type="nucleotide sequence ID" value="NZ_LQRA01000052.1"/>
</dbReference>
<keyword evidence="2" id="KW-1185">Reference proteome</keyword>
<proteinExistence type="predicted"/>
<evidence type="ECO:0000313" key="2">
    <source>
        <dbReference type="Proteomes" id="UP000076563"/>
    </source>
</evidence>